<evidence type="ECO:0000256" key="1">
    <source>
        <dbReference type="SAM" id="Phobius"/>
    </source>
</evidence>
<sequence>MTAPTQTAPTQTAAAEFEGLVGAATTRLDRVAGTSPGHRPAHLAQLDAVLRAAVQQAKQAEAGSSAVDRDADLWRLREPGYLRGIADHPVDRPSSTLPLLPVVVTWAFLGYAEWAYVTEFASSPAAGPSSFFADWLAQPMWRSPVGLSITIVVTVLVIMHVYRKPAQAQRRADEIDRVVHRLEVDLLPSLTVLRAGLGPVQVEEHTRQAAVELGAAAKLFTSATVKLAESTAVVDRLVAGVERLVTALPELGAQAAKLDEVRRDLDQTARLIGTQLEPLATVVTDVSGAAESAREAVIQSGVVLERADAQLADARSVAERHERHREALAAAQQPFTAVADVVAGAAGSLDRTSALLEKTIDELRATVDGVNWLAMVSDGLRHPDERHDPGTAA</sequence>
<dbReference type="OrthoDB" id="3679500at2"/>
<dbReference type="eggNOG" id="ENOG5030PDC">
    <property type="taxonomic scope" value="Bacteria"/>
</dbReference>
<keyword evidence="1" id="KW-0812">Transmembrane</keyword>
<reference evidence="2 3" key="1">
    <citation type="journal article" date="2012" name="BMC Genomics">
        <title>Complete genome sequence of Saccharothrix espanaensis DSM 44229T and comparison to the other completely sequenced Pseudonocardiaceae.</title>
        <authorList>
            <person name="Strobel T."/>
            <person name="Al-Dilaimi A."/>
            <person name="Blom J."/>
            <person name="Gessner A."/>
            <person name="Kalinowski J."/>
            <person name="Luzhetska M."/>
            <person name="Puhler A."/>
            <person name="Szczepanowski R."/>
            <person name="Bechthold A."/>
            <person name="Ruckert C."/>
        </authorList>
    </citation>
    <scope>NUCLEOTIDE SEQUENCE [LARGE SCALE GENOMIC DNA]</scope>
    <source>
        <strain evidence="3">ATCC 51144 / DSM 44229 / JCM 9112 / NBRC 15066 / NRRL 15764</strain>
    </source>
</reference>
<dbReference type="PATRIC" id="fig|1179773.3.peg.5009"/>
<dbReference type="BioCyc" id="SESP1179773:BN6_RS24130-MONOMER"/>
<protein>
    <submittedName>
        <fullName evidence="2">Uncharacterized protein</fullName>
    </submittedName>
</protein>
<evidence type="ECO:0000313" key="2">
    <source>
        <dbReference type="EMBL" id="CCH32258.1"/>
    </source>
</evidence>
<dbReference type="Proteomes" id="UP000006281">
    <property type="component" value="Chromosome"/>
</dbReference>
<dbReference type="STRING" id="1179773.BN6_49900"/>
<dbReference type="HOGENOM" id="CLU_701860_0_0_11"/>
<dbReference type="RefSeq" id="WP_015102370.1">
    <property type="nucleotide sequence ID" value="NC_019673.1"/>
</dbReference>
<evidence type="ECO:0000313" key="3">
    <source>
        <dbReference type="Proteomes" id="UP000006281"/>
    </source>
</evidence>
<dbReference type="EMBL" id="HE804045">
    <property type="protein sequence ID" value="CCH32258.1"/>
    <property type="molecule type" value="Genomic_DNA"/>
</dbReference>
<feature type="transmembrane region" description="Helical" evidence="1">
    <location>
        <begin position="145"/>
        <end position="162"/>
    </location>
</feature>
<gene>
    <name evidence="2" type="ordered locus">BN6_49900</name>
</gene>
<name>K0K6Q5_SACES</name>
<keyword evidence="3" id="KW-1185">Reference proteome</keyword>
<proteinExistence type="predicted"/>
<keyword evidence="1" id="KW-1133">Transmembrane helix</keyword>
<dbReference type="KEGG" id="sesp:BN6_49900"/>
<accession>K0K6Q5</accession>
<dbReference type="AlphaFoldDB" id="K0K6Q5"/>
<keyword evidence="1" id="KW-0472">Membrane</keyword>
<feature type="transmembrane region" description="Helical" evidence="1">
    <location>
        <begin position="97"/>
        <end position="117"/>
    </location>
</feature>
<organism evidence="2 3">
    <name type="scientific">Saccharothrix espanaensis (strain ATCC 51144 / DSM 44229 / JCM 9112 / NBRC 15066 / NRRL 15764)</name>
    <dbReference type="NCBI Taxonomy" id="1179773"/>
    <lineage>
        <taxon>Bacteria</taxon>
        <taxon>Bacillati</taxon>
        <taxon>Actinomycetota</taxon>
        <taxon>Actinomycetes</taxon>
        <taxon>Pseudonocardiales</taxon>
        <taxon>Pseudonocardiaceae</taxon>
        <taxon>Saccharothrix</taxon>
    </lineage>
</organism>